<comment type="caution">
    <text evidence="2">The sequence shown here is derived from an EMBL/GenBank/DDBJ whole genome shotgun (WGS) entry which is preliminary data.</text>
</comment>
<gene>
    <name evidence="2" type="ORF">PAPOLLO_LOCUS9853</name>
</gene>
<feature type="compositionally biased region" description="Acidic residues" evidence="1">
    <location>
        <begin position="16"/>
        <end position="41"/>
    </location>
</feature>
<reference evidence="2" key="1">
    <citation type="submission" date="2021-04" db="EMBL/GenBank/DDBJ databases">
        <authorList>
            <person name="Tunstrom K."/>
        </authorList>
    </citation>
    <scope>NUCLEOTIDE SEQUENCE</scope>
</reference>
<feature type="region of interest" description="Disordered" evidence="1">
    <location>
        <begin position="16"/>
        <end position="61"/>
    </location>
</feature>
<dbReference type="EMBL" id="CAJQZP010000693">
    <property type="protein sequence ID" value="CAG4979178.1"/>
    <property type="molecule type" value="Genomic_DNA"/>
</dbReference>
<dbReference type="OrthoDB" id="7475497at2759"/>
<keyword evidence="3" id="KW-1185">Reference proteome</keyword>
<sequence length="120" mass="13311">MARLSNNEISAFLNDIAEEISGAEEMPDADFEEESSSENDDNVSVQSEEHDEISVNDEDDIPLTQLAGNVLRGKNGYIWSSMPPSSSRTPQRNIVNIQPRPEKEAFMLLFSKSGASDTLY</sequence>
<dbReference type="AlphaFoldDB" id="A0A8S3WSF5"/>
<accession>A0A8S3WSF5</accession>
<evidence type="ECO:0000256" key="1">
    <source>
        <dbReference type="SAM" id="MobiDB-lite"/>
    </source>
</evidence>
<name>A0A8S3WSF5_PARAO</name>
<dbReference type="Proteomes" id="UP000691718">
    <property type="component" value="Unassembled WGS sequence"/>
</dbReference>
<protein>
    <submittedName>
        <fullName evidence="2">(apollo) hypothetical protein</fullName>
    </submittedName>
</protein>
<organism evidence="2 3">
    <name type="scientific">Parnassius apollo</name>
    <name type="common">Apollo butterfly</name>
    <name type="synonym">Papilio apollo</name>
    <dbReference type="NCBI Taxonomy" id="110799"/>
    <lineage>
        <taxon>Eukaryota</taxon>
        <taxon>Metazoa</taxon>
        <taxon>Ecdysozoa</taxon>
        <taxon>Arthropoda</taxon>
        <taxon>Hexapoda</taxon>
        <taxon>Insecta</taxon>
        <taxon>Pterygota</taxon>
        <taxon>Neoptera</taxon>
        <taxon>Endopterygota</taxon>
        <taxon>Lepidoptera</taxon>
        <taxon>Glossata</taxon>
        <taxon>Ditrysia</taxon>
        <taxon>Papilionoidea</taxon>
        <taxon>Papilionidae</taxon>
        <taxon>Parnassiinae</taxon>
        <taxon>Parnassini</taxon>
        <taxon>Parnassius</taxon>
        <taxon>Parnassius</taxon>
    </lineage>
</organism>
<proteinExistence type="predicted"/>
<evidence type="ECO:0000313" key="2">
    <source>
        <dbReference type="EMBL" id="CAG4979178.1"/>
    </source>
</evidence>
<feature type="compositionally biased region" description="Acidic residues" evidence="1">
    <location>
        <begin position="49"/>
        <end position="61"/>
    </location>
</feature>
<evidence type="ECO:0000313" key="3">
    <source>
        <dbReference type="Proteomes" id="UP000691718"/>
    </source>
</evidence>